<proteinExistence type="predicted"/>
<feature type="transmembrane region" description="Helical" evidence="5">
    <location>
        <begin position="47"/>
        <end position="71"/>
    </location>
</feature>
<keyword evidence="7" id="KW-1185">Reference proteome</keyword>
<protein>
    <recommendedName>
        <fullName evidence="8">Transmembrane protein 216</fullName>
    </recommendedName>
</protein>
<sequence>MAGRRQVLPYPPGVFGAEMLLLFVLAGLEAIRLFFGKKGNLTERSLSVVLCVVVSIPAFLGGFYLFFWQTYVLQVEFIMAAIQLSFICVELVFSIIAIVMFARAKPY</sequence>
<evidence type="ECO:0000256" key="3">
    <source>
        <dbReference type="ARBA" id="ARBA00022989"/>
    </source>
</evidence>
<dbReference type="EMBL" id="JAODUO010000260">
    <property type="protein sequence ID" value="KAK2184569.1"/>
    <property type="molecule type" value="Genomic_DNA"/>
</dbReference>
<dbReference type="InterPro" id="IPR019184">
    <property type="entry name" value="Uncharacterised_TM-17"/>
</dbReference>
<dbReference type="AlphaFoldDB" id="A0AAD9NY24"/>
<evidence type="ECO:0000256" key="4">
    <source>
        <dbReference type="ARBA" id="ARBA00023136"/>
    </source>
</evidence>
<dbReference type="GO" id="GO:0016020">
    <property type="term" value="C:membrane"/>
    <property type="evidence" value="ECO:0007669"/>
    <property type="project" value="UniProtKB-SubCell"/>
</dbReference>
<keyword evidence="3 5" id="KW-1133">Transmembrane helix</keyword>
<dbReference type="Proteomes" id="UP001209878">
    <property type="component" value="Unassembled WGS sequence"/>
</dbReference>
<keyword evidence="2 5" id="KW-0812">Transmembrane</keyword>
<dbReference type="PANTHER" id="PTHR13531:SF0">
    <property type="entry name" value="GEO07735P1-RELATED"/>
    <property type="match status" value="1"/>
</dbReference>
<dbReference type="Pfam" id="PF09799">
    <property type="entry name" value="Transmemb_17"/>
    <property type="match status" value="1"/>
</dbReference>
<evidence type="ECO:0000313" key="7">
    <source>
        <dbReference type="Proteomes" id="UP001209878"/>
    </source>
</evidence>
<organism evidence="6 7">
    <name type="scientific">Ridgeia piscesae</name>
    <name type="common">Tubeworm</name>
    <dbReference type="NCBI Taxonomy" id="27915"/>
    <lineage>
        <taxon>Eukaryota</taxon>
        <taxon>Metazoa</taxon>
        <taxon>Spiralia</taxon>
        <taxon>Lophotrochozoa</taxon>
        <taxon>Annelida</taxon>
        <taxon>Polychaeta</taxon>
        <taxon>Sedentaria</taxon>
        <taxon>Canalipalpata</taxon>
        <taxon>Sabellida</taxon>
        <taxon>Siboglinidae</taxon>
        <taxon>Ridgeia</taxon>
    </lineage>
</organism>
<keyword evidence="4 5" id="KW-0472">Membrane</keyword>
<comment type="caution">
    <text evidence="6">The sequence shown here is derived from an EMBL/GenBank/DDBJ whole genome shotgun (WGS) entry which is preliminary data.</text>
</comment>
<evidence type="ECO:0000256" key="1">
    <source>
        <dbReference type="ARBA" id="ARBA00004141"/>
    </source>
</evidence>
<evidence type="ECO:0000256" key="2">
    <source>
        <dbReference type="ARBA" id="ARBA00022692"/>
    </source>
</evidence>
<accession>A0AAD9NY24</accession>
<evidence type="ECO:0000256" key="5">
    <source>
        <dbReference type="SAM" id="Phobius"/>
    </source>
</evidence>
<feature type="transmembrane region" description="Helical" evidence="5">
    <location>
        <begin position="77"/>
        <end position="102"/>
    </location>
</feature>
<feature type="transmembrane region" description="Helical" evidence="5">
    <location>
        <begin position="14"/>
        <end position="35"/>
    </location>
</feature>
<name>A0AAD9NY24_RIDPI</name>
<comment type="subcellular location">
    <subcellularLocation>
        <location evidence="1">Membrane</location>
        <topology evidence="1">Multi-pass membrane protein</topology>
    </subcellularLocation>
</comment>
<dbReference type="GO" id="GO:0035869">
    <property type="term" value="C:ciliary transition zone"/>
    <property type="evidence" value="ECO:0007669"/>
    <property type="project" value="TreeGrafter"/>
</dbReference>
<evidence type="ECO:0008006" key="8">
    <source>
        <dbReference type="Google" id="ProtNLM"/>
    </source>
</evidence>
<reference evidence="6" key="1">
    <citation type="journal article" date="2023" name="Mol. Biol. Evol.">
        <title>Third-Generation Sequencing Reveals the Adaptive Role of the Epigenome in Three Deep-Sea Polychaetes.</title>
        <authorList>
            <person name="Perez M."/>
            <person name="Aroh O."/>
            <person name="Sun Y."/>
            <person name="Lan Y."/>
            <person name="Juniper S.K."/>
            <person name="Young C.R."/>
            <person name="Angers B."/>
            <person name="Qian P.Y."/>
        </authorList>
    </citation>
    <scope>NUCLEOTIDE SEQUENCE</scope>
    <source>
        <strain evidence="6">R07B-5</strain>
    </source>
</reference>
<evidence type="ECO:0000313" key="6">
    <source>
        <dbReference type="EMBL" id="KAK2184569.1"/>
    </source>
</evidence>
<dbReference type="GO" id="GO:1905515">
    <property type="term" value="P:non-motile cilium assembly"/>
    <property type="evidence" value="ECO:0007669"/>
    <property type="project" value="TreeGrafter"/>
</dbReference>
<dbReference type="PANTHER" id="PTHR13531">
    <property type="entry name" value="GEO07735P1-RELATED-RELATED"/>
    <property type="match status" value="1"/>
</dbReference>
<gene>
    <name evidence="6" type="ORF">NP493_260g03061</name>
</gene>